<dbReference type="RefSeq" id="WP_014707914.1">
    <property type="nucleotide sequence ID" value="NC_017857.3"/>
</dbReference>
<dbReference type="eggNOG" id="COG3877">
    <property type="taxonomic scope" value="Bacteria"/>
</dbReference>
<accession>I1XMD4</accession>
<protein>
    <recommendedName>
        <fullName evidence="1">DUF2089 domain-containing protein</fullName>
    </recommendedName>
</protein>
<dbReference type="InterPro" id="IPR018658">
    <property type="entry name" value="DUF2089"/>
</dbReference>
<dbReference type="KEGG" id="mej:Q7A_2767"/>
<sequence>MKLKCDSCGVTYEGVFSFPRIMRLSTESLKLAEAFLLCSGNFKELSEQLGVSYPTLRKHVDTMINELVGLRQQDQQTIESILDDIDKGKLKSEEGLRLIREINGEH</sequence>
<evidence type="ECO:0000259" key="1">
    <source>
        <dbReference type="Pfam" id="PF09862"/>
    </source>
</evidence>
<gene>
    <name evidence="2" type="ordered locus">Q7A_2767</name>
</gene>
<evidence type="ECO:0000313" key="2">
    <source>
        <dbReference type="EMBL" id="AFI85553.1"/>
    </source>
</evidence>
<dbReference type="Pfam" id="PF09862">
    <property type="entry name" value="DUF2089"/>
    <property type="match status" value="1"/>
</dbReference>
<dbReference type="HOGENOM" id="CLU_132137_0_0_6"/>
<dbReference type="PATRIC" id="fig|754476.3.peg.2715"/>
<reference evidence="2 3" key="2">
    <citation type="journal article" date="2013" name="Int. J. Syst. Evol. Microbiol.">
        <title>Methylophaga nitratireducenticrescens sp. nov. and Methylophaga frappieri sp. nov., isolated from the biofilm of the methanol-fed denitrification system treating the seawater at the Montreal Biodome.</title>
        <authorList>
            <person name="Villeneuve C."/>
            <person name="Martineau C."/>
            <person name="Mauffrey F."/>
            <person name="Villemur R."/>
        </authorList>
    </citation>
    <scope>NUCLEOTIDE SEQUENCE [LARGE SCALE GENOMIC DNA]</scope>
    <source>
        <strain evidence="2 3">JAM1</strain>
    </source>
</reference>
<evidence type="ECO:0000313" key="3">
    <source>
        <dbReference type="Proteomes" id="UP000009144"/>
    </source>
</evidence>
<dbReference type="STRING" id="754476.Q7A_2767"/>
<proteinExistence type="predicted"/>
<dbReference type="Proteomes" id="UP000009144">
    <property type="component" value="Chromosome"/>
</dbReference>
<feature type="domain" description="DUF2089" evidence="1">
    <location>
        <begin position="24"/>
        <end position="67"/>
    </location>
</feature>
<dbReference type="EMBL" id="CP003390">
    <property type="protein sequence ID" value="AFI85553.1"/>
    <property type="molecule type" value="Genomic_DNA"/>
</dbReference>
<dbReference type="AlphaFoldDB" id="I1XMD4"/>
<organism evidence="2 3">
    <name type="scientific">Methylophaga nitratireducenticrescens</name>
    <dbReference type="NCBI Taxonomy" id="754476"/>
    <lineage>
        <taxon>Bacteria</taxon>
        <taxon>Pseudomonadati</taxon>
        <taxon>Pseudomonadota</taxon>
        <taxon>Gammaproteobacteria</taxon>
        <taxon>Thiotrichales</taxon>
        <taxon>Piscirickettsiaceae</taxon>
        <taxon>Methylophaga</taxon>
    </lineage>
</organism>
<keyword evidence="3" id="KW-1185">Reference proteome</keyword>
<reference evidence="2 3" key="1">
    <citation type="journal article" date="2012" name="J. Bacteriol.">
        <title>Complete genome sequences of Methylophaga sp. strain JAM1 and Methylophaga sp. strain JAM7.</title>
        <authorList>
            <person name="Villeneuve C."/>
            <person name="Martineau C."/>
            <person name="Mauffrey F."/>
            <person name="Villemur R."/>
        </authorList>
    </citation>
    <scope>NUCLEOTIDE SEQUENCE [LARGE SCALE GENOMIC DNA]</scope>
    <source>
        <strain evidence="2 3">JAM1</strain>
    </source>
</reference>
<name>I1XMD4_METNJ</name>